<proteinExistence type="predicted"/>
<name>A0ABV4ZIY6_9ACTN</name>
<sequence>MSLLLAGTVAALLILGALTGHAPRMYAAPLLIAVLVTHWLLPLWVAGLTATDEPAEDESLPA</sequence>
<keyword evidence="1" id="KW-0472">Membrane</keyword>
<comment type="caution">
    <text evidence="2">The sequence shown here is derived from an EMBL/GenBank/DDBJ whole genome shotgun (WGS) entry which is preliminary data.</text>
</comment>
<evidence type="ECO:0000256" key="1">
    <source>
        <dbReference type="SAM" id="Phobius"/>
    </source>
</evidence>
<organism evidence="2 3">
    <name type="scientific">Streptomyces carpaticus</name>
    <dbReference type="NCBI Taxonomy" id="285558"/>
    <lineage>
        <taxon>Bacteria</taxon>
        <taxon>Bacillati</taxon>
        <taxon>Actinomycetota</taxon>
        <taxon>Actinomycetes</taxon>
        <taxon>Kitasatosporales</taxon>
        <taxon>Streptomycetaceae</taxon>
        <taxon>Streptomyces</taxon>
    </lineage>
</organism>
<evidence type="ECO:0000313" key="2">
    <source>
        <dbReference type="EMBL" id="MFB4193001.1"/>
    </source>
</evidence>
<protein>
    <submittedName>
        <fullName evidence="2">Uncharacterized protein</fullName>
    </submittedName>
</protein>
<feature type="transmembrane region" description="Helical" evidence="1">
    <location>
        <begin position="30"/>
        <end position="50"/>
    </location>
</feature>
<keyword evidence="3" id="KW-1185">Reference proteome</keyword>
<evidence type="ECO:0000313" key="3">
    <source>
        <dbReference type="Proteomes" id="UP001577267"/>
    </source>
</evidence>
<keyword evidence="1" id="KW-1133">Transmembrane helix</keyword>
<dbReference type="EMBL" id="JBHGBT010000001">
    <property type="protein sequence ID" value="MFB4193001.1"/>
    <property type="molecule type" value="Genomic_DNA"/>
</dbReference>
<reference evidence="2 3" key="1">
    <citation type="submission" date="2024-09" db="EMBL/GenBank/DDBJ databases">
        <title>Draft genome sequence of multifaceted antimicrobials producing Streptomyces sp. strain FH1.</title>
        <authorList>
            <person name="Hassan F."/>
            <person name="Ali H."/>
            <person name="Hassan N."/>
            <person name="Nawaz A."/>
        </authorList>
    </citation>
    <scope>NUCLEOTIDE SEQUENCE [LARGE SCALE GENOMIC DNA]</scope>
    <source>
        <strain evidence="2 3">FH1</strain>
    </source>
</reference>
<dbReference type="RefSeq" id="WP_375061063.1">
    <property type="nucleotide sequence ID" value="NZ_JBHGBT010000001.1"/>
</dbReference>
<gene>
    <name evidence="2" type="ORF">ACE11A_01240</name>
</gene>
<keyword evidence="1" id="KW-0812">Transmembrane</keyword>
<dbReference type="Proteomes" id="UP001577267">
    <property type="component" value="Unassembled WGS sequence"/>
</dbReference>
<accession>A0ABV4ZIY6</accession>